<dbReference type="OrthoDB" id="6499973at2759"/>
<feature type="transmembrane region" description="Helical" evidence="1">
    <location>
        <begin position="97"/>
        <end position="116"/>
    </location>
</feature>
<evidence type="ECO:0000256" key="1">
    <source>
        <dbReference type="SAM" id="Phobius"/>
    </source>
</evidence>
<gene>
    <name evidence="2" type="ORF">B0J15DRAFT_579903</name>
</gene>
<dbReference type="SUPFAM" id="SSF103473">
    <property type="entry name" value="MFS general substrate transporter"/>
    <property type="match status" value="1"/>
</dbReference>
<dbReference type="InterPro" id="IPR036259">
    <property type="entry name" value="MFS_trans_sf"/>
</dbReference>
<organism evidence="2 3">
    <name type="scientific">Fusarium solani</name>
    <name type="common">Filamentous fungus</name>
    <dbReference type="NCBI Taxonomy" id="169388"/>
    <lineage>
        <taxon>Eukaryota</taxon>
        <taxon>Fungi</taxon>
        <taxon>Dikarya</taxon>
        <taxon>Ascomycota</taxon>
        <taxon>Pezizomycotina</taxon>
        <taxon>Sordariomycetes</taxon>
        <taxon>Hypocreomycetidae</taxon>
        <taxon>Hypocreales</taxon>
        <taxon>Nectriaceae</taxon>
        <taxon>Fusarium</taxon>
        <taxon>Fusarium solani species complex</taxon>
    </lineage>
</organism>
<feature type="transmembrane region" description="Helical" evidence="1">
    <location>
        <begin position="36"/>
        <end position="57"/>
    </location>
</feature>
<comment type="caution">
    <text evidence="2">The sequence shown here is derived from an EMBL/GenBank/DDBJ whole genome shotgun (WGS) entry which is preliminary data.</text>
</comment>
<name>A0A9P9HYG0_FUSSL</name>
<feature type="transmembrane region" description="Helical" evidence="1">
    <location>
        <begin position="63"/>
        <end position="85"/>
    </location>
</feature>
<protein>
    <submittedName>
        <fullName evidence="2">Uncharacterized protein</fullName>
    </submittedName>
</protein>
<sequence length="125" mass="13057">MAVAANILAALSCLVIWLPAGSFAVLAIFSIMQGAFGGTILCVIAPVATPVVGVIGVGSALAIFWLMMVLPATFAQPAVVALIDYSRHTLKNERPDVYQASIILCGGLFALSAAMLCDLTERQDF</sequence>
<dbReference type="AlphaFoldDB" id="A0A9P9HYG0"/>
<feature type="transmembrane region" description="Helical" evidence="1">
    <location>
        <begin position="6"/>
        <end position="29"/>
    </location>
</feature>
<keyword evidence="3" id="KW-1185">Reference proteome</keyword>
<dbReference type="Proteomes" id="UP000736672">
    <property type="component" value="Unassembled WGS sequence"/>
</dbReference>
<evidence type="ECO:0000313" key="3">
    <source>
        <dbReference type="Proteomes" id="UP000736672"/>
    </source>
</evidence>
<keyword evidence="1" id="KW-0472">Membrane</keyword>
<keyword evidence="1" id="KW-0812">Transmembrane</keyword>
<proteinExistence type="predicted"/>
<accession>A0A9P9HYG0</accession>
<evidence type="ECO:0000313" key="2">
    <source>
        <dbReference type="EMBL" id="KAH7265922.1"/>
    </source>
</evidence>
<keyword evidence="1" id="KW-1133">Transmembrane helix</keyword>
<dbReference type="EMBL" id="JAGTJS010000006">
    <property type="protein sequence ID" value="KAH7265922.1"/>
    <property type="molecule type" value="Genomic_DNA"/>
</dbReference>
<reference evidence="2" key="1">
    <citation type="journal article" date="2021" name="Nat. Commun.">
        <title>Genetic determinants of endophytism in the Arabidopsis root mycobiome.</title>
        <authorList>
            <person name="Mesny F."/>
            <person name="Miyauchi S."/>
            <person name="Thiergart T."/>
            <person name="Pickel B."/>
            <person name="Atanasova L."/>
            <person name="Karlsson M."/>
            <person name="Huettel B."/>
            <person name="Barry K.W."/>
            <person name="Haridas S."/>
            <person name="Chen C."/>
            <person name="Bauer D."/>
            <person name="Andreopoulos W."/>
            <person name="Pangilinan J."/>
            <person name="LaButti K."/>
            <person name="Riley R."/>
            <person name="Lipzen A."/>
            <person name="Clum A."/>
            <person name="Drula E."/>
            <person name="Henrissat B."/>
            <person name="Kohler A."/>
            <person name="Grigoriev I.V."/>
            <person name="Martin F.M."/>
            <person name="Hacquard S."/>
        </authorList>
    </citation>
    <scope>NUCLEOTIDE SEQUENCE</scope>
    <source>
        <strain evidence="2">FSSC 5 MPI-SDFR-AT-0091</strain>
    </source>
</reference>